<accession>A0A0F9PZ49</accession>
<comment type="caution">
    <text evidence="2">The sequence shown here is derived from an EMBL/GenBank/DDBJ whole genome shotgun (WGS) entry which is preliminary data.</text>
</comment>
<evidence type="ECO:0000256" key="1">
    <source>
        <dbReference type="ARBA" id="ARBA00009981"/>
    </source>
</evidence>
<dbReference type="Gene3D" id="3.40.1620.10">
    <property type="entry name" value="YefM-like domain"/>
    <property type="match status" value="1"/>
</dbReference>
<name>A0A0F9PZ49_9ZZZZ</name>
<dbReference type="PANTHER" id="PTHR35377">
    <property type="entry name" value="ANTITOXIN VAPB49-RELATED-RELATED"/>
    <property type="match status" value="1"/>
</dbReference>
<dbReference type="InterPro" id="IPR051416">
    <property type="entry name" value="phD-YefM_TA_antitoxins"/>
</dbReference>
<reference evidence="2" key="1">
    <citation type="journal article" date="2015" name="Nature">
        <title>Complex archaea that bridge the gap between prokaryotes and eukaryotes.</title>
        <authorList>
            <person name="Spang A."/>
            <person name="Saw J.H."/>
            <person name="Jorgensen S.L."/>
            <person name="Zaremba-Niedzwiedzka K."/>
            <person name="Martijn J."/>
            <person name="Lind A.E."/>
            <person name="van Eijk R."/>
            <person name="Schleper C."/>
            <person name="Guy L."/>
            <person name="Ettema T.J."/>
        </authorList>
    </citation>
    <scope>NUCLEOTIDE SEQUENCE</scope>
</reference>
<dbReference type="AlphaFoldDB" id="A0A0F9PZ49"/>
<dbReference type="InterPro" id="IPR006442">
    <property type="entry name" value="Antitoxin_Phd/YefM"/>
</dbReference>
<dbReference type="Pfam" id="PF02604">
    <property type="entry name" value="PhdYeFM_antitox"/>
    <property type="match status" value="1"/>
</dbReference>
<gene>
    <name evidence="2" type="ORF">LCGC14_0768380</name>
</gene>
<evidence type="ECO:0008006" key="3">
    <source>
        <dbReference type="Google" id="ProtNLM"/>
    </source>
</evidence>
<organism evidence="2">
    <name type="scientific">marine sediment metagenome</name>
    <dbReference type="NCBI Taxonomy" id="412755"/>
    <lineage>
        <taxon>unclassified sequences</taxon>
        <taxon>metagenomes</taxon>
        <taxon>ecological metagenomes</taxon>
    </lineage>
</organism>
<sequence>MQSLRVGIREAKISLSKLLKNVQKGREIIITDRGNPVGKIVPMPADSLPLAERIHELERQGWIEPRKKKTVKKLLIPIPIPDELAQKFLKEDINL</sequence>
<proteinExistence type="inferred from homology"/>
<dbReference type="InterPro" id="IPR036165">
    <property type="entry name" value="YefM-like_sf"/>
</dbReference>
<protein>
    <recommendedName>
        <fullName evidence="3">Antitoxin</fullName>
    </recommendedName>
</protein>
<dbReference type="NCBIfam" id="TIGR01552">
    <property type="entry name" value="phd_fam"/>
    <property type="match status" value="1"/>
</dbReference>
<dbReference type="SUPFAM" id="SSF143120">
    <property type="entry name" value="YefM-like"/>
    <property type="match status" value="1"/>
</dbReference>
<comment type="similarity">
    <text evidence="1">Belongs to the phD/YefM antitoxin family.</text>
</comment>
<evidence type="ECO:0000313" key="2">
    <source>
        <dbReference type="EMBL" id="KKN36950.1"/>
    </source>
</evidence>
<dbReference type="EMBL" id="LAZR01001931">
    <property type="protein sequence ID" value="KKN36950.1"/>
    <property type="molecule type" value="Genomic_DNA"/>
</dbReference>